<comment type="caution">
    <text evidence="2">The sequence shown here is derived from an EMBL/GenBank/DDBJ whole genome shotgun (WGS) entry which is preliminary data.</text>
</comment>
<organism evidence="2 3">
    <name type="scientific">Allacma fusca</name>
    <dbReference type="NCBI Taxonomy" id="39272"/>
    <lineage>
        <taxon>Eukaryota</taxon>
        <taxon>Metazoa</taxon>
        <taxon>Ecdysozoa</taxon>
        <taxon>Arthropoda</taxon>
        <taxon>Hexapoda</taxon>
        <taxon>Collembola</taxon>
        <taxon>Symphypleona</taxon>
        <taxon>Sminthuridae</taxon>
        <taxon>Allacma</taxon>
    </lineage>
</organism>
<protein>
    <submittedName>
        <fullName evidence="2">Uncharacterized protein</fullName>
    </submittedName>
</protein>
<proteinExistence type="predicted"/>
<accession>A0A8J2NVD1</accession>
<keyword evidence="1" id="KW-0472">Membrane</keyword>
<dbReference type="EMBL" id="CAJVCH010082416">
    <property type="protein sequence ID" value="CAG7721743.1"/>
    <property type="molecule type" value="Genomic_DNA"/>
</dbReference>
<gene>
    <name evidence="2" type="ORF">AFUS01_LOCUS10937</name>
</gene>
<feature type="transmembrane region" description="Helical" evidence="1">
    <location>
        <begin position="18"/>
        <end position="38"/>
    </location>
</feature>
<dbReference type="AlphaFoldDB" id="A0A8J2NVD1"/>
<keyword evidence="1" id="KW-1133">Transmembrane helix</keyword>
<feature type="non-terminal residue" evidence="2">
    <location>
        <position position="1"/>
    </location>
</feature>
<sequence length="46" mass="5231">AETRIVCCASKGWCRAIAWYQIVIAIWFSFVSFGRLILASQQHDKG</sequence>
<evidence type="ECO:0000256" key="1">
    <source>
        <dbReference type="SAM" id="Phobius"/>
    </source>
</evidence>
<keyword evidence="3" id="KW-1185">Reference proteome</keyword>
<evidence type="ECO:0000313" key="2">
    <source>
        <dbReference type="EMBL" id="CAG7721743.1"/>
    </source>
</evidence>
<keyword evidence="1" id="KW-0812">Transmembrane</keyword>
<evidence type="ECO:0000313" key="3">
    <source>
        <dbReference type="Proteomes" id="UP000708208"/>
    </source>
</evidence>
<feature type="non-terminal residue" evidence="2">
    <location>
        <position position="46"/>
    </location>
</feature>
<name>A0A8J2NVD1_9HEXA</name>
<reference evidence="2" key="1">
    <citation type="submission" date="2021-06" db="EMBL/GenBank/DDBJ databases">
        <authorList>
            <person name="Hodson N. C."/>
            <person name="Mongue J. A."/>
            <person name="Jaron S. K."/>
        </authorList>
    </citation>
    <scope>NUCLEOTIDE SEQUENCE</scope>
</reference>
<dbReference type="Proteomes" id="UP000708208">
    <property type="component" value="Unassembled WGS sequence"/>
</dbReference>